<dbReference type="InterPro" id="IPR032675">
    <property type="entry name" value="LRR_dom_sf"/>
</dbReference>
<dbReference type="Gene3D" id="3.80.10.10">
    <property type="entry name" value="Ribonuclease Inhibitor"/>
    <property type="match status" value="1"/>
</dbReference>
<keyword evidence="4" id="KW-1185">Reference proteome</keyword>
<dbReference type="GO" id="GO:0000146">
    <property type="term" value="F:microfilament motor activity"/>
    <property type="evidence" value="ECO:0007669"/>
    <property type="project" value="TreeGrafter"/>
</dbReference>
<dbReference type="PANTHER" id="PTHR45615:SF40">
    <property type="entry name" value="MYOSIN HEAVY CHAIN, NON-MUSCLE"/>
    <property type="match status" value="1"/>
</dbReference>
<feature type="coiled-coil region" evidence="1">
    <location>
        <begin position="343"/>
        <end position="409"/>
    </location>
</feature>
<feature type="coiled-coil region" evidence="1">
    <location>
        <begin position="19"/>
        <end position="165"/>
    </location>
</feature>
<evidence type="ECO:0000256" key="1">
    <source>
        <dbReference type="SAM" id="Coils"/>
    </source>
</evidence>
<feature type="region of interest" description="Disordered" evidence="2">
    <location>
        <begin position="790"/>
        <end position="873"/>
    </location>
</feature>
<reference evidence="3" key="1">
    <citation type="submission" date="2019-03" db="EMBL/GenBank/DDBJ databases">
        <title>Long read genome sequence of the mycoparasitic Pythium oligandrum ATCC 38472 isolated from sugarbeet rhizosphere.</title>
        <authorList>
            <person name="Gaulin E."/>
        </authorList>
    </citation>
    <scope>NUCLEOTIDE SEQUENCE</scope>
    <source>
        <strain evidence="3">ATCC 38472_TT</strain>
    </source>
</reference>
<accession>A0A8K1C2R9</accession>
<keyword evidence="1" id="KW-0175">Coiled coil</keyword>
<feature type="compositionally biased region" description="Polar residues" evidence="2">
    <location>
        <begin position="821"/>
        <end position="835"/>
    </location>
</feature>
<dbReference type="EMBL" id="SPLM01000148">
    <property type="protein sequence ID" value="TMW55391.1"/>
    <property type="molecule type" value="Genomic_DNA"/>
</dbReference>
<dbReference type="Proteomes" id="UP000794436">
    <property type="component" value="Unassembled WGS sequence"/>
</dbReference>
<gene>
    <name evidence="3" type="ORF">Poli38472_013282</name>
</gene>
<dbReference type="AlphaFoldDB" id="A0A8K1C2R9"/>
<dbReference type="GO" id="GO:0032982">
    <property type="term" value="C:myosin filament"/>
    <property type="evidence" value="ECO:0007669"/>
    <property type="project" value="TreeGrafter"/>
</dbReference>
<name>A0A8K1C2R9_PYTOL</name>
<dbReference type="PANTHER" id="PTHR45615">
    <property type="entry name" value="MYOSIN HEAVY CHAIN, NON-MUSCLE"/>
    <property type="match status" value="1"/>
</dbReference>
<dbReference type="GO" id="GO:0016460">
    <property type="term" value="C:myosin II complex"/>
    <property type="evidence" value="ECO:0007669"/>
    <property type="project" value="TreeGrafter"/>
</dbReference>
<dbReference type="OrthoDB" id="120976at2759"/>
<evidence type="ECO:0000313" key="4">
    <source>
        <dbReference type="Proteomes" id="UP000794436"/>
    </source>
</evidence>
<sequence>MDDDAKSLSTSEDTALARIQALEEALADKDHAIEELNETAGAFKLLTEKQTAEVNAKELLLARKNEHIEELLQQLKERDQHVASQELLIAHWQAKVNESMAKIEDLKEQLNKEEEEFTMVSSALEAKEQQLLKKNDEITSCKETEHQLRKDIDRLQVNVRRLEKNVDDLHPETADACMSPRSFSENQLIQLRDDAIQAKTKEIWLLSGKNDQLRCQLDELEAELDRLQTGFVSKENELARRNRKIEKLEAEIEALEVSRQQAEGREKAIEIATTQNAKLLQALQAQEAATEDLTRRYEQADQERQQLRQAHRQFLEKSAVNEVVVLHKTKEAEERASAVTLLQEKLSRERKTLHQELSDARIQYQLEVEKLQSELIMRRNKQYELTLRLQDVEAKLHQSTDELETAHEQLLATRCRMEESERVLKDSLQWKRMLEDELEQSKRETSLTKDDMTRQFQAAQTEVAALKSQLTELKDRLLKNVDQDKKKDFRIQELKRVVEGKEQLLHEQKERITRLVQEVTRESKLRAELELEKRLVSDQLEKLRQQMESALHEGLEQNRRLDEKHKRLQDKYTQLASEYTKEQSGKSKMVLKFVDAYSSMVKSSGDSMSLISSLELRECWLADHDLLPILTMLETPFFQACTRLDLRSNRITQDGMRAVVSYLRKRLMRQQGPLVREEVDLRGNYVSMDGIRTVANGLEALTNSCIKHILVKDGGRIECFPNEQVVNNEIPLLTVDITANFDPETLVAEVRKLNRRRPRAGEDDNNIKPNPLLQETYGVDLVATLMGADKSSIPGATSRRRSNEKQKTSPTRNDYGPEQTARMSSPLISESQSPQRKALVTLPASVSSTNVTGLVNSNTPSRVLGTSASLPKL</sequence>
<evidence type="ECO:0000256" key="2">
    <source>
        <dbReference type="SAM" id="MobiDB-lite"/>
    </source>
</evidence>
<dbReference type="SUPFAM" id="SSF52047">
    <property type="entry name" value="RNI-like"/>
    <property type="match status" value="1"/>
</dbReference>
<evidence type="ECO:0000313" key="3">
    <source>
        <dbReference type="EMBL" id="TMW55391.1"/>
    </source>
</evidence>
<feature type="coiled-coil region" evidence="1">
    <location>
        <begin position="449"/>
        <end position="578"/>
    </location>
</feature>
<dbReference type="GO" id="GO:0051015">
    <property type="term" value="F:actin filament binding"/>
    <property type="evidence" value="ECO:0007669"/>
    <property type="project" value="TreeGrafter"/>
</dbReference>
<feature type="coiled-coil region" evidence="1">
    <location>
        <begin position="203"/>
        <end position="317"/>
    </location>
</feature>
<protein>
    <submittedName>
        <fullName evidence="3">Uncharacterized protein</fullName>
    </submittedName>
</protein>
<comment type="caution">
    <text evidence="3">The sequence shown here is derived from an EMBL/GenBank/DDBJ whole genome shotgun (WGS) entry which is preliminary data.</text>
</comment>
<proteinExistence type="predicted"/>
<dbReference type="GO" id="GO:0005737">
    <property type="term" value="C:cytoplasm"/>
    <property type="evidence" value="ECO:0007669"/>
    <property type="project" value="TreeGrafter"/>
</dbReference>
<feature type="compositionally biased region" description="Polar residues" evidence="2">
    <location>
        <begin position="844"/>
        <end position="873"/>
    </location>
</feature>
<organism evidence="3 4">
    <name type="scientific">Pythium oligandrum</name>
    <name type="common">Mycoparasitic fungus</name>
    <dbReference type="NCBI Taxonomy" id="41045"/>
    <lineage>
        <taxon>Eukaryota</taxon>
        <taxon>Sar</taxon>
        <taxon>Stramenopiles</taxon>
        <taxon>Oomycota</taxon>
        <taxon>Peronosporomycetes</taxon>
        <taxon>Pythiales</taxon>
        <taxon>Pythiaceae</taxon>
        <taxon>Pythium</taxon>
    </lineage>
</organism>